<accession>A0ABP0HGF9</accession>
<evidence type="ECO:0000256" key="1">
    <source>
        <dbReference type="SAM" id="MobiDB-lite"/>
    </source>
</evidence>
<reference evidence="2 3" key="1">
    <citation type="submission" date="2024-02" db="EMBL/GenBank/DDBJ databases">
        <authorList>
            <person name="Chen Y."/>
            <person name="Shah S."/>
            <person name="Dougan E. K."/>
            <person name="Thang M."/>
            <person name="Chan C."/>
        </authorList>
    </citation>
    <scope>NUCLEOTIDE SEQUENCE [LARGE SCALE GENOMIC DNA]</scope>
</reference>
<protein>
    <submittedName>
        <fullName evidence="2">Uncharacterized protein</fullName>
    </submittedName>
</protein>
<name>A0ABP0HGF9_9DINO</name>
<evidence type="ECO:0000313" key="2">
    <source>
        <dbReference type="EMBL" id="CAK8989294.1"/>
    </source>
</evidence>
<feature type="region of interest" description="Disordered" evidence="1">
    <location>
        <begin position="1"/>
        <end position="26"/>
    </location>
</feature>
<evidence type="ECO:0000313" key="3">
    <source>
        <dbReference type="Proteomes" id="UP001642464"/>
    </source>
</evidence>
<gene>
    <name evidence="2" type="ORF">SCF082_LOCUS1746</name>
</gene>
<dbReference type="EMBL" id="CAXAMM010000848">
    <property type="protein sequence ID" value="CAK8989294.1"/>
    <property type="molecule type" value="Genomic_DNA"/>
</dbReference>
<sequence>MVLLRKSTAAPKKAARNQKDDDAARASRKAARLQAVAWKKEVAKATKFIGSLTSLGTQADSLQQKDVKFPTVLSLELKNGATALISATDEQKLLHAPVPLESADGEAKNSIKAAQSTFKDARGEFAEHAASLMEEKKKQQSAKPKAVPKEIDAVKQLVHHLTAVIVLRQELYEALMKQDEVTDRMEDMGIPVPEALNQVRAAMHQLTVDLTLRVERSTDLLIVGGASKVMVEILKLIVSPQNEEGFALSDNLFFKQRTQAWCLGDYDALRSLLSLKGSAGIRPCVYCINVVPCRSDLTQYDDWLRDLAASTGFCRATDAQIFAAADQMTNAVTKKELAIQEKASGITYSPSSLLWDSGQRSKMPPCKMAYDWMHTYLHNGICILEIFLFLNMVYQYTNITRSLLQEAVVSCAWQCVGSSGHKQTYIKNLFEEKMFEEKFKGQANETSAILPILRYVVDTMLAPSRSIPSKYIDSFLALCDIVSFVRTLQQGLSAVTQRDADYMQKMQRKHHNLFVLAYGKSHLKPKHHHRFHLPAQWKAMGLVLSCEASEFRHQIFESGVADHQRKLVNEHSLFSKSILPRLLQTALRMVQETGLHFWQLLPPIRTASIDDHIAFTTNGLKTSSSVSDSV</sequence>
<comment type="caution">
    <text evidence="2">The sequence shown here is derived from an EMBL/GenBank/DDBJ whole genome shotgun (WGS) entry which is preliminary data.</text>
</comment>
<keyword evidence="3" id="KW-1185">Reference proteome</keyword>
<dbReference type="Proteomes" id="UP001642464">
    <property type="component" value="Unassembled WGS sequence"/>
</dbReference>
<proteinExistence type="predicted"/>
<organism evidence="2 3">
    <name type="scientific">Durusdinium trenchii</name>
    <dbReference type="NCBI Taxonomy" id="1381693"/>
    <lineage>
        <taxon>Eukaryota</taxon>
        <taxon>Sar</taxon>
        <taxon>Alveolata</taxon>
        <taxon>Dinophyceae</taxon>
        <taxon>Suessiales</taxon>
        <taxon>Symbiodiniaceae</taxon>
        <taxon>Durusdinium</taxon>
    </lineage>
</organism>